<dbReference type="STRING" id="379508.A5E6Z6"/>
<dbReference type="FunFam" id="3.40.640.10:FF:000072">
    <property type="entry name" value="Putative cystathionine beta-lyase"/>
    <property type="match status" value="1"/>
</dbReference>
<dbReference type="EMBL" id="CH981532">
    <property type="protein sequence ID" value="EDK47204.1"/>
    <property type="molecule type" value="Genomic_DNA"/>
</dbReference>
<dbReference type="eggNOG" id="KOG0053">
    <property type="taxonomic scope" value="Eukaryota"/>
</dbReference>
<dbReference type="AlphaFoldDB" id="A5E6Z6"/>
<dbReference type="Proteomes" id="UP000001996">
    <property type="component" value="Unassembled WGS sequence"/>
</dbReference>
<evidence type="ECO:0000313" key="6">
    <source>
        <dbReference type="Proteomes" id="UP000001996"/>
    </source>
</evidence>
<gene>
    <name evidence="5" type="ORF">LELG_05385</name>
</gene>
<evidence type="ECO:0000256" key="2">
    <source>
        <dbReference type="ARBA" id="ARBA00022898"/>
    </source>
</evidence>
<dbReference type="Gene3D" id="3.40.640.10">
    <property type="entry name" value="Type I PLP-dependent aspartate aminotransferase-like (Major domain)"/>
    <property type="match status" value="1"/>
</dbReference>
<organism evidence="5 6">
    <name type="scientific">Lodderomyces elongisporus (strain ATCC 11503 / CBS 2605 / JCM 1781 / NBRC 1676 / NRRL YB-4239)</name>
    <name type="common">Yeast</name>
    <name type="synonym">Saccharomyces elongisporus</name>
    <dbReference type="NCBI Taxonomy" id="379508"/>
    <lineage>
        <taxon>Eukaryota</taxon>
        <taxon>Fungi</taxon>
        <taxon>Dikarya</taxon>
        <taxon>Ascomycota</taxon>
        <taxon>Saccharomycotina</taxon>
        <taxon>Pichiomycetes</taxon>
        <taxon>Debaryomycetaceae</taxon>
        <taxon>Candida/Lodderomyces clade</taxon>
        <taxon>Lodderomyces</taxon>
    </lineage>
</organism>
<comment type="similarity">
    <text evidence="4">Belongs to the trans-sulfuration enzymes family.</text>
</comment>
<protein>
    <recommendedName>
        <fullName evidence="7">Cystathionine gamma-synthase</fullName>
    </recommendedName>
</protein>
<dbReference type="HOGENOM" id="CLU_018986_3_0_1"/>
<keyword evidence="6" id="KW-1185">Reference proteome</keyword>
<accession>A5E6Z6</accession>
<dbReference type="VEuPathDB" id="FungiDB:LELG_05385"/>
<dbReference type="InParanoid" id="A5E6Z6"/>
<dbReference type="InterPro" id="IPR000277">
    <property type="entry name" value="Cys/Met-Metab_PyrdxlP-dep_enz"/>
</dbReference>
<feature type="modified residue" description="N6-(pyridoxal phosphate)lysine" evidence="3">
    <location>
        <position position="205"/>
    </location>
</feature>
<keyword evidence="2 3" id="KW-0663">Pyridoxal phosphate</keyword>
<evidence type="ECO:0000256" key="1">
    <source>
        <dbReference type="ARBA" id="ARBA00001933"/>
    </source>
</evidence>
<dbReference type="PIRSF" id="PIRSF001434">
    <property type="entry name" value="CGS"/>
    <property type="match status" value="1"/>
</dbReference>
<dbReference type="GO" id="GO:0005737">
    <property type="term" value="C:cytoplasm"/>
    <property type="evidence" value="ECO:0007669"/>
    <property type="project" value="EnsemblFungi"/>
</dbReference>
<evidence type="ECO:0000256" key="4">
    <source>
        <dbReference type="RuleBase" id="RU362118"/>
    </source>
</evidence>
<dbReference type="OrthoDB" id="3512640at2759"/>
<reference evidence="5 6" key="1">
    <citation type="journal article" date="2009" name="Nature">
        <title>Evolution of pathogenicity and sexual reproduction in eight Candida genomes.</title>
        <authorList>
            <person name="Butler G."/>
            <person name="Rasmussen M.D."/>
            <person name="Lin M.F."/>
            <person name="Santos M.A."/>
            <person name="Sakthikumar S."/>
            <person name="Munro C.A."/>
            <person name="Rheinbay E."/>
            <person name="Grabherr M."/>
            <person name="Forche A."/>
            <person name="Reedy J.L."/>
            <person name="Agrafioti I."/>
            <person name="Arnaud M.B."/>
            <person name="Bates S."/>
            <person name="Brown A.J."/>
            <person name="Brunke S."/>
            <person name="Costanzo M.C."/>
            <person name="Fitzpatrick D.A."/>
            <person name="de Groot P.W."/>
            <person name="Harris D."/>
            <person name="Hoyer L.L."/>
            <person name="Hube B."/>
            <person name="Klis F.M."/>
            <person name="Kodira C."/>
            <person name="Lennard N."/>
            <person name="Logue M.E."/>
            <person name="Martin R."/>
            <person name="Neiman A.M."/>
            <person name="Nikolaou E."/>
            <person name="Quail M.A."/>
            <person name="Quinn J."/>
            <person name="Santos M.C."/>
            <person name="Schmitzberger F.F."/>
            <person name="Sherlock G."/>
            <person name="Shah P."/>
            <person name="Silverstein K.A."/>
            <person name="Skrzypek M.S."/>
            <person name="Soll D."/>
            <person name="Staggs R."/>
            <person name="Stansfield I."/>
            <person name="Stumpf M.P."/>
            <person name="Sudbery P.E."/>
            <person name="Srikantha T."/>
            <person name="Zeng Q."/>
            <person name="Berman J."/>
            <person name="Berriman M."/>
            <person name="Heitman J."/>
            <person name="Gow N.A."/>
            <person name="Lorenz M.C."/>
            <person name="Birren B.W."/>
            <person name="Kellis M."/>
            <person name="Cuomo C.A."/>
        </authorList>
    </citation>
    <scope>NUCLEOTIDE SEQUENCE [LARGE SCALE GENOMIC DNA]</scope>
    <source>
        <strain evidence="6">ATCC 11503 / BCRC 21390 / CBS 2605 / JCM 1781 / NBRC 1676 / NRRL YB-4239</strain>
    </source>
</reference>
<dbReference type="GO" id="GO:0016846">
    <property type="term" value="F:carbon-sulfur lyase activity"/>
    <property type="evidence" value="ECO:0007669"/>
    <property type="project" value="TreeGrafter"/>
</dbReference>
<dbReference type="OMA" id="HKKMHGV"/>
<dbReference type="Gene3D" id="3.90.1150.10">
    <property type="entry name" value="Aspartate Aminotransferase, domain 1"/>
    <property type="match status" value="1"/>
</dbReference>
<dbReference type="GO" id="GO:0030170">
    <property type="term" value="F:pyridoxal phosphate binding"/>
    <property type="evidence" value="ECO:0007669"/>
    <property type="project" value="InterPro"/>
</dbReference>
<comment type="cofactor">
    <cofactor evidence="1 4">
        <name>pyridoxal 5'-phosphate</name>
        <dbReference type="ChEBI" id="CHEBI:597326"/>
    </cofactor>
</comment>
<sequence>MTAFSTNSIHGGDHLKTTNDVITPIHVTTTYSYSSNPDELIPGGLTDPNTLVYSRENHPNAAQIEAIVESITGYPTVVYNSGLSAFNALITHVNPKTLAIGDGYHGCQGIADIWKRNFGLHQIHINDEEVAPDGKSSKWDSVKQGDLVHLETPLNPYGTYFDIRKYAKLAHDRGALLSVDATFAPPPLLDPFKFGADIVMHSATKFFGGHSDLLAGLLLVKDQEVKKSLLLDRLVLGSNIANLESALLVRSLRTFELRVARQSKSAETIVKFLDLHKKDFPVLDVLHHGSLQQQNDEKEKEWITEQMPNGHTPVFSIELTSEDQAKLLPSKLKLFRHATSLGGAESLIEWRAMSDDHISKKLLRLSIGLEDPRDLLEDLVRGLLAVGGEKEADVLIEEIKSLKI</sequence>
<proteinExistence type="inferred from homology"/>
<dbReference type="PANTHER" id="PTHR11808">
    <property type="entry name" value="TRANS-SULFURATION ENZYME FAMILY MEMBER"/>
    <property type="match status" value="1"/>
</dbReference>
<dbReference type="GO" id="GO:0019346">
    <property type="term" value="P:transsulfuration"/>
    <property type="evidence" value="ECO:0007669"/>
    <property type="project" value="InterPro"/>
</dbReference>
<dbReference type="GeneID" id="5230502"/>
<dbReference type="GO" id="GO:0005634">
    <property type="term" value="C:nucleus"/>
    <property type="evidence" value="ECO:0007669"/>
    <property type="project" value="EnsemblFungi"/>
</dbReference>
<evidence type="ECO:0008006" key="7">
    <source>
        <dbReference type="Google" id="ProtNLM"/>
    </source>
</evidence>
<dbReference type="PANTHER" id="PTHR11808:SF35">
    <property type="entry name" value="CYSTATHIONINE GAMMA-SYNTHASE (AFU_ORTHOLOGUE AFUA_7G01590)"/>
    <property type="match status" value="1"/>
</dbReference>
<name>A5E6Z6_LODEL</name>
<dbReference type="InterPro" id="IPR015424">
    <property type="entry name" value="PyrdxlP-dep_Trfase"/>
</dbReference>
<evidence type="ECO:0000313" key="5">
    <source>
        <dbReference type="EMBL" id="EDK47204.1"/>
    </source>
</evidence>
<dbReference type="FunCoup" id="A5E6Z6">
    <property type="interactions" value="162"/>
</dbReference>
<dbReference type="InterPro" id="IPR054542">
    <property type="entry name" value="Cys_met_metab_PP"/>
</dbReference>
<dbReference type="KEGG" id="lel:PVL30_002479"/>
<dbReference type="Pfam" id="PF01053">
    <property type="entry name" value="Cys_Met_Meta_PP"/>
    <property type="match status" value="1"/>
</dbReference>
<dbReference type="InterPro" id="IPR015421">
    <property type="entry name" value="PyrdxlP-dep_Trfase_major"/>
</dbReference>
<dbReference type="InterPro" id="IPR015422">
    <property type="entry name" value="PyrdxlP-dep_Trfase_small"/>
</dbReference>
<dbReference type="PROSITE" id="PS00868">
    <property type="entry name" value="CYS_MET_METAB_PP"/>
    <property type="match status" value="1"/>
</dbReference>
<dbReference type="SUPFAM" id="SSF53383">
    <property type="entry name" value="PLP-dependent transferases"/>
    <property type="match status" value="1"/>
</dbReference>
<evidence type="ECO:0000256" key="3">
    <source>
        <dbReference type="PIRSR" id="PIRSR001434-2"/>
    </source>
</evidence>